<evidence type="ECO:0000256" key="1">
    <source>
        <dbReference type="RuleBase" id="RU362119"/>
    </source>
</evidence>
<dbReference type="InterPro" id="IPR036907">
    <property type="entry name" value="5'-Nucleotdase_C_sf"/>
</dbReference>
<keyword evidence="1" id="KW-0378">Hydrolase</keyword>
<dbReference type="PRINTS" id="PR01607">
    <property type="entry name" value="APYRASEFAMLY"/>
</dbReference>
<dbReference type="Gene3D" id="3.90.780.10">
    <property type="entry name" value="5'-Nucleotidase, C-terminal domain"/>
    <property type="match status" value="1"/>
</dbReference>
<keyword evidence="4" id="KW-1185">Reference proteome</keyword>
<evidence type="ECO:0000313" key="4">
    <source>
        <dbReference type="Proteomes" id="UP000295735"/>
    </source>
</evidence>
<dbReference type="Proteomes" id="UP000295735">
    <property type="component" value="Unassembled WGS sequence"/>
</dbReference>
<feature type="domain" description="5'-Nucleotidase C-terminal" evidence="2">
    <location>
        <begin position="337"/>
        <end position="453"/>
    </location>
</feature>
<comment type="similarity">
    <text evidence="1">Belongs to the 5'-nucleotidase family.</text>
</comment>
<dbReference type="SUPFAM" id="SSF55816">
    <property type="entry name" value="5'-nucleotidase (syn. UDP-sugar hydrolase), C-terminal domain"/>
    <property type="match status" value="1"/>
</dbReference>
<dbReference type="RefSeq" id="WP_149458166.1">
    <property type="nucleotide sequence ID" value="NZ_SCWC02000001.1"/>
</dbReference>
<dbReference type="Gene3D" id="3.60.21.10">
    <property type="match status" value="1"/>
</dbReference>
<dbReference type="EMBL" id="SCWC02000001">
    <property type="protein sequence ID" value="KAA1042615.1"/>
    <property type="molecule type" value="Genomic_DNA"/>
</dbReference>
<dbReference type="Pfam" id="PF02872">
    <property type="entry name" value="5_nucleotid_C"/>
    <property type="match status" value="1"/>
</dbReference>
<dbReference type="InterPro" id="IPR008334">
    <property type="entry name" value="5'-Nucleotdase_C"/>
</dbReference>
<comment type="caution">
    <text evidence="3">The sequence shown here is derived from an EMBL/GenBank/DDBJ whole genome shotgun (WGS) entry which is preliminary data.</text>
</comment>
<sequence>MTQGLIDIHIIATNDIHGALFPSENDAGIMKAATYVKMVRRASEHLLLIDNGNALSGSVSTYFFSHSKNNFRNPMITLMNKMNYDASGISPNEFRYGLSYFNKAQAMADFPFLSANILHSRTKEPYFNSPYIIKTFNGMKIGIIGITSRGLMAKETVETVGEFAVEETVRAAKRWIRHMHDKESPDFVIALYHGGLNELVRNTDYKELTSNEAEAIIQASEGIDVMITGHQKKTLNKMIDDTLFIQAGSNMSHLCHIQLQFKGRTNTFELVNSQSELIDMTAYQEDEQLKDEVYFEEKEFRQWLKSKAGVVNDDFRLEHYEDFLAPHPFKTLLHDLLKNCTAEITCCHIPHMKAQGLSGMVTQHDLYNSYISIDHPVQLLLTGKQIHRIMERSAAALYEENGIHIRQEMLDPTVITDWRGFDYSLDLDQPIGRRVKMTLEPAAEYIIGTTDYIYRQYSDLIADGQLLKVHNRHMIELLEERLKSTLYLA</sequence>
<keyword evidence="1" id="KW-0547">Nucleotide-binding</keyword>
<dbReference type="InterPro" id="IPR006179">
    <property type="entry name" value="5_nucleotidase/apyrase"/>
</dbReference>
<dbReference type="SUPFAM" id="SSF56300">
    <property type="entry name" value="Metallo-dependent phosphatases"/>
    <property type="match status" value="1"/>
</dbReference>
<dbReference type="InterPro" id="IPR029052">
    <property type="entry name" value="Metallo-depent_PP-like"/>
</dbReference>
<organism evidence="3 4">
    <name type="scientific">Macrococcus equipercicus</name>
    <dbReference type="NCBI Taxonomy" id="69967"/>
    <lineage>
        <taxon>Bacteria</taxon>
        <taxon>Bacillati</taxon>
        <taxon>Bacillota</taxon>
        <taxon>Bacilli</taxon>
        <taxon>Bacillales</taxon>
        <taxon>Staphylococcaceae</taxon>
        <taxon>Macrococcus</taxon>
    </lineage>
</organism>
<dbReference type="PANTHER" id="PTHR11575">
    <property type="entry name" value="5'-NUCLEOTIDASE-RELATED"/>
    <property type="match status" value="1"/>
</dbReference>
<evidence type="ECO:0000259" key="2">
    <source>
        <dbReference type="Pfam" id="PF02872"/>
    </source>
</evidence>
<gene>
    <name evidence="3" type="ORF">ERX35_001675</name>
</gene>
<protein>
    <submittedName>
        <fullName evidence="3">Bifunctional metallophosphatase/5'-nucleotidase</fullName>
    </submittedName>
</protein>
<reference evidence="3 4" key="1">
    <citation type="submission" date="2019-09" db="EMBL/GenBank/DDBJ databases">
        <authorList>
            <person name="Mazhar S."/>
            <person name="Altermann E."/>
            <person name="Hill C."/>
            <person name="Mcauliffe O."/>
        </authorList>
    </citation>
    <scope>NUCLEOTIDE SEQUENCE [LARGE SCALE GENOMIC DNA]</scope>
    <source>
        <strain evidence="3 4">ATCC 51831</strain>
    </source>
</reference>
<dbReference type="PANTHER" id="PTHR11575:SF6">
    <property type="entry name" value="2',3'-CYCLIC-NUCLEOTIDE 2'-PHOSPHODIESTERASE_3'-NUCLEOTIDASE"/>
    <property type="match status" value="1"/>
</dbReference>
<evidence type="ECO:0000313" key="3">
    <source>
        <dbReference type="EMBL" id="KAA1042615.1"/>
    </source>
</evidence>
<name>A0ABQ6RBQ1_9STAP</name>
<accession>A0ABQ6RBQ1</accession>
<proteinExistence type="inferred from homology"/>